<comment type="similarity">
    <text evidence="5 15">Belongs to the cytochrome P450 family.</text>
</comment>
<evidence type="ECO:0000256" key="7">
    <source>
        <dbReference type="ARBA" id="ARBA00022723"/>
    </source>
</evidence>
<dbReference type="STRING" id="35570.A0A1I8NUF1"/>
<keyword evidence="13" id="KW-0472">Membrane</keyword>
<dbReference type="GO" id="GO:0016705">
    <property type="term" value="F:oxidoreductase activity, acting on paired donors, with incorporation or reduction of molecular oxygen"/>
    <property type="evidence" value="ECO:0007669"/>
    <property type="project" value="InterPro"/>
</dbReference>
<comment type="function">
    <text evidence="2">May be involved in the metabolism of insect hormones and in the breakdown of synthetic insecticides.</text>
</comment>
<evidence type="ECO:0000256" key="6">
    <source>
        <dbReference type="ARBA" id="ARBA00022617"/>
    </source>
</evidence>
<keyword evidence="12 15" id="KW-0503">Monooxygenase</keyword>
<keyword evidence="9" id="KW-0492">Microsome</keyword>
<dbReference type="InterPro" id="IPR050476">
    <property type="entry name" value="Insect_CytP450_Detox"/>
</dbReference>
<evidence type="ECO:0000256" key="3">
    <source>
        <dbReference type="ARBA" id="ARBA00004174"/>
    </source>
</evidence>
<evidence type="ECO:0000313" key="16">
    <source>
        <dbReference type="EnsemblMetazoa" id="SCAU002119-PC"/>
    </source>
</evidence>
<dbReference type="InterPro" id="IPR002403">
    <property type="entry name" value="Cyt_P450_E_grp-IV"/>
</dbReference>
<keyword evidence="10 15" id="KW-0560">Oxidoreductase</keyword>
<dbReference type="InterPro" id="IPR017972">
    <property type="entry name" value="Cyt_P450_CS"/>
</dbReference>
<feature type="binding site" description="axial binding residue" evidence="14">
    <location>
        <position position="447"/>
    </location>
    <ligand>
        <name>heme</name>
        <dbReference type="ChEBI" id="CHEBI:30413"/>
    </ligand>
    <ligandPart>
        <name>Fe</name>
        <dbReference type="ChEBI" id="CHEBI:18248"/>
    </ligandPart>
</feature>
<evidence type="ECO:0000256" key="8">
    <source>
        <dbReference type="ARBA" id="ARBA00022824"/>
    </source>
</evidence>
<dbReference type="PRINTS" id="PR00465">
    <property type="entry name" value="EP450IV"/>
</dbReference>
<dbReference type="InterPro" id="IPR036396">
    <property type="entry name" value="Cyt_P450_sf"/>
</dbReference>
<comment type="subcellular location">
    <subcellularLocation>
        <location evidence="4">Endoplasmic reticulum membrane</location>
        <topology evidence="4">Peripheral membrane protein</topology>
    </subcellularLocation>
    <subcellularLocation>
        <location evidence="3">Microsome membrane</location>
        <topology evidence="3">Peripheral membrane protein</topology>
    </subcellularLocation>
</comment>
<dbReference type="Gene3D" id="1.10.630.10">
    <property type="entry name" value="Cytochrome P450"/>
    <property type="match status" value="1"/>
</dbReference>
<evidence type="ECO:0000313" key="17">
    <source>
        <dbReference type="Proteomes" id="UP000095300"/>
    </source>
</evidence>
<dbReference type="VEuPathDB" id="VectorBase:SCAU002119"/>
<evidence type="ECO:0000256" key="9">
    <source>
        <dbReference type="ARBA" id="ARBA00022848"/>
    </source>
</evidence>
<dbReference type="SUPFAM" id="SSF48264">
    <property type="entry name" value="Cytochrome P450"/>
    <property type="match status" value="1"/>
</dbReference>
<proteinExistence type="inferred from homology"/>
<name>A0A1I8NUF1_STOCA</name>
<keyword evidence="7 14" id="KW-0479">Metal-binding</keyword>
<dbReference type="GO" id="GO:0005789">
    <property type="term" value="C:endoplasmic reticulum membrane"/>
    <property type="evidence" value="ECO:0007669"/>
    <property type="project" value="UniProtKB-SubCell"/>
</dbReference>
<dbReference type="PANTHER" id="PTHR24292:SF84">
    <property type="entry name" value="CYTOCHROME P450 28A5-RELATED"/>
    <property type="match status" value="1"/>
</dbReference>
<organism evidence="16 17">
    <name type="scientific">Stomoxys calcitrans</name>
    <name type="common">Stable fly</name>
    <name type="synonym">Conops calcitrans</name>
    <dbReference type="NCBI Taxonomy" id="35570"/>
    <lineage>
        <taxon>Eukaryota</taxon>
        <taxon>Metazoa</taxon>
        <taxon>Ecdysozoa</taxon>
        <taxon>Arthropoda</taxon>
        <taxon>Hexapoda</taxon>
        <taxon>Insecta</taxon>
        <taxon>Pterygota</taxon>
        <taxon>Neoptera</taxon>
        <taxon>Endopterygota</taxon>
        <taxon>Diptera</taxon>
        <taxon>Brachycera</taxon>
        <taxon>Muscomorpha</taxon>
        <taxon>Muscoidea</taxon>
        <taxon>Muscidae</taxon>
        <taxon>Stomoxys</taxon>
    </lineage>
</organism>
<evidence type="ECO:0000256" key="2">
    <source>
        <dbReference type="ARBA" id="ARBA00003690"/>
    </source>
</evidence>
<evidence type="ECO:0000256" key="15">
    <source>
        <dbReference type="RuleBase" id="RU000461"/>
    </source>
</evidence>
<reference evidence="16" key="1">
    <citation type="submission" date="2020-05" db="UniProtKB">
        <authorList>
            <consortium name="EnsemblMetazoa"/>
        </authorList>
    </citation>
    <scope>IDENTIFICATION</scope>
    <source>
        <strain evidence="16">USDA</strain>
    </source>
</reference>
<comment type="cofactor">
    <cofactor evidence="1 14">
        <name>heme</name>
        <dbReference type="ChEBI" id="CHEBI:30413"/>
    </cofactor>
</comment>
<dbReference type="InterPro" id="IPR001128">
    <property type="entry name" value="Cyt_P450"/>
</dbReference>
<evidence type="ECO:0008006" key="18">
    <source>
        <dbReference type="Google" id="ProtNLM"/>
    </source>
</evidence>
<dbReference type="GO" id="GO:0005506">
    <property type="term" value="F:iron ion binding"/>
    <property type="evidence" value="ECO:0007669"/>
    <property type="project" value="InterPro"/>
</dbReference>
<dbReference type="PANTHER" id="PTHR24292">
    <property type="entry name" value="CYTOCHROME P450"/>
    <property type="match status" value="1"/>
</dbReference>
<evidence type="ECO:0000256" key="5">
    <source>
        <dbReference type="ARBA" id="ARBA00010617"/>
    </source>
</evidence>
<keyword evidence="6 14" id="KW-0349">Heme</keyword>
<evidence type="ECO:0000256" key="1">
    <source>
        <dbReference type="ARBA" id="ARBA00001971"/>
    </source>
</evidence>
<dbReference type="PRINTS" id="PR00385">
    <property type="entry name" value="P450"/>
</dbReference>
<dbReference type="PROSITE" id="PS00086">
    <property type="entry name" value="CYTOCHROME_P450"/>
    <property type="match status" value="1"/>
</dbReference>
<sequence length="503" mass="58256">MMYLYLLAIVLTSCCITYKFLCWNFDYWQCRNVRGPKPRALFGSYPNLLLRRQHFGDDMKDIYVRFQSTDKFVGTYLMRTPTLMIIDPHIVHNIFVTSFNHFNDNDVGKLIDCRKDPLIANNPFILVGEKWRLQRSLISPALTSFRLRQCYHAMPKICDQMNDFIVNKGLLNINGKDVCMLALRFTAESLSDCVLGMESKSFTQTPLPISENVNKFASDNIAFSIFTLISGLLPILLKYYKAKFFPSDCENFFMDLMSNAYNMRYAKATEKNDILDHLIKIKELYKLTDMEIYSHTMTFLIDGLDTTATVISHCLLMLAKEPLTQRALYEEICLNYDDQHGITFDKLNEMPYLDACIHETLRIYPPGLWSTKCCTKTYQMSNKDGKILTLNEGEPVIIPIYAFHHDAQYYPEPEIFKPERFLPENGGVKHFRDCGVFLGFGDGPRTCIGKRFALLQSKSAVAYLVRTFQVKLNKRTKPDFRLDPKSFLALHNGGVWLDFQRRS</sequence>
<dbReference type="AlphaFoldDB" id="A0A1I8NUF1"/>
<evidence type="ECO:0000256" key="10">
    <source>
        <dbReference type="ARBA" id="ARBA00023002"/>
    </source>
</evidence>
<evidence type="ECO:0000256" key="4">
    <source>
        <dbReference type="ARBA" id="ARBA00004406"/>
    </source>
</evidence>
<dbReference type="Pfam" id="PF00067">
    <property type="entry name" value="p450"/>
    <property type="match status" value="1"/>
</dbReference>
<gene>
    <name evidence="16" type="primary">106089990</name>
</gene>
<dbReference type="GO" id="GO:0004497">
    <property type="term" value="F:monooxygenase activity"/>
    <property type="evidence" value="ECO:0007669"/>
    <property type="project" value="UniProtKB-KW"/>
</dbReference>
<dbReference type="KEGG" id="scac:106089990"/>
<keyword evidence="8" id="KW-0256">Endoplasmic reticulum</keyword>
<evidence type="ECO:0000256" key="11">
    <source>
        <dbReference type="ARBA" id="ARBA00023004"/>
    </source>
</evidence>
<dbReference type="EnsemblMetazoa" id="SCAU002119-RC">
    <property type="protein sequence ID" value="SCAU002119-PC"/>
    <property type="gene ID" value="SCAU002119"/>
</dbReference>
<keyword evidence="11 14" id="KW-0408">Iron</keyword>
<keyword evidence="17" id="KW-1185">Reference proteome</keyword>
<dbReference type="GO" id="GO:0020037">
    <property type="term" value="F:heme binding"/>
    <property type="evidence" value="ECO:0007669"/>
    <property type="project" value="InterPro"/>
</dbReference>
<dbReference type="Proteomes" id="UP000095300">
    <property type="component" value="Unassembled WGS sequence"/>
</dbReference>
<accession>A0A1I8NUF1</accession>
<evidence type="ECO:0000256" key="13">
    <source>
        <dbReference type="ARBA" id="ARBA00023136"/>
    </source>
</evidence>
<protein>
    <recommendedName>
        <fullName evidence="18">Cytochrome P450</fullName>
    </recommendedName>
</protein>
<evidence type="ECO:0000256" key="12">
    <source>
        <dbReference type="ARBA" id="ARBA00023033"/>
    </source>
</evidence>
<evidence type="ECO:0000256" key="14">
    <source>
        <dbReference type="PIRSR" id="PIRSR602403-1"/>
    </source>
</evidence>
<dbReference type="CDD" id="cd11056">
    <property type="entry name" value="CYP6-like"/>
    <property type="match status" value="1"/>
</dbReference>
<dbReference type="OrthoDB" id="2789670at2759"/>